<sequence length="243" mass="25108">MNLSNKVAFVTGAASGIGRSVAMKLADAGARLVLADWDGEGLVRVGSELAAMTVTLDVSDPQAVREAVEATVQRFGGLHLAVNNAGIEGTRQRLADYDLDAWRRMIDVNLNGVFNGMRAQIPAMLGSGGGSIVNVSSILGVNGMATVSAYSAAKHAVIGMTKSAALEYAAEGVRINAVAPGYVRTPLLDSAPPERLAAAIARHPMGRLAEAAEVADMVVFLLSDQSSFVTGSVHLVDGGYSAI</sequence>
<dbReference type="KEGG" id="bvc:CEP68_04965"/>
<evidence type="ECO:0000313" key="6">
    <source>
        <dbReference type="Proteomes" id="UP000197050"/>
    </source>
</evidence>
<reference evidence="6" key="1">
    <citation type="submission" date="2017-06" db="EMBL/GenBank/DDBJ databases">
        <title>FDA dAtabase for Regulatory Grade micrObial Sequences (FDA-ARGOS): Supporting development and validation of Infectious Disease Dx tests.</title>
        <authorList>
            <person name="Minogue T."/>
            <person name="Wolcott M."/>
            <person name="Wasieloski L."/>
            <person name="Aguilar W."/>
            <person name="Moore D."/>
            <person name="Tallon L."/>
            <person name="Sadzewicz L."/>
            <person name="Sengamalay N."/>
            <person name="Ott S."/>
            <person name="Godinez A."/>
            <person name="Nagaraj S."/>
            <person name="Nadendla S."/>
            <person name="Geyer C."/>
            <person name="Sichtig H."/>
        </authorList>
    </citation>
    <scope>NUCLEOTIDE SEQUENCE [LARGE SCALE GENOMIC DNA]</scope>
    <source>
        <strain evidence="6">FDAARGOS_289</strain>
    </source>
</reference>
<dbReference type="PRINTS" id="PR00081">
    <property type="entry name" value="GDHRDH"/>
</dbReference>
<dbReference type="EMBL" id="CP022048">
    <property type="protein sequence ID" value="ASE38899.1"/>
    <property type="molecule type" value="Genomic_DNA"/>
</dbReference>
<dbReference type="InterPro" id="IPR020904">
    <property type="entry name" value="Sc_DH/Rdtase_CS"/>
</dbReference>
<evidence type="ECO:0000256" key="1">
    <source>
        <dbReference type="ARBA" id="ARBA00006484"/>
    </source>
</evidence>
<dbReference type="EC" id="1.1.1.175" evidence="3"/>
<name>A0A1Z3U6I9_BREVE</name>
<organism evidence="5 6">
    <name type="scientific">Brevundimonas vesicularis</name>
    <name type="common">Pseudomonas vesicularis</name>
    <dbReference type="NCBI Taxonomy" id="41276"/>
    <lineage>
        <taxon>Bacteria</taxon>
        <taxon>Pseudomonadati</taxon>
        <taxon>Pseudomonadota</taxon>
        <taxon>Alphaproteobacteria</taxon>
        <taxon>Caulobacterales</taxon>
        <taxon>Caulobacteraceae</taxon>
        <taxon>Brevundimonas</taxon>
    </lineage>
</organism>
<dbReference type="Proteomes" id="UP000197050">
    <property type="component" value="Chromosome"/>
</dbReference>
<evidence type="ECO:0000313" key="5">
    <source>
        <dbReference type="EMBL" id="ASE38899.1"/>
    </source>
</evidence>
<evidence type="ECO:0000256" key="3">
    <source>
        <dbReference type="ARBA" id="ARBA00066641"/>
    </source>
</evidence>
<dbReference type="PANTHER" id="PTHR24321:SF8">
    <property type="entry name" value="ESTRADIOL 17-BETA-DEHYDROGENASE 8-RELATED"/>
    <property type="match status" value="1"/>
</dbReference>
<dbReference type="CDD" id="cd05233">
    <property type="entry name" value="SDR_c"/>
    <property type="match status" value="1"/>
</dbReference>
<dbReference type="GO" id="GO:0047838">
    <property type="term" value="F:D-xylose 1-dehydrogenase (NAD+) activity"/>
    <property type="evidence" value="ECO:0007669"/>
    <property type="project" value="UniProtKB-EC"/>
</dbReference>
<dbReference type="FunFam" id="3.40.50.720:FF:000084">
    <property type="entry name" value="Short-chain dehydrogenase reductase"/>
    <property type="match status" value="1"/>
</dbReference>
<keyword evidence="2" id="KW-0560">Oxidoreductase</keyword>
<evidence type="ECO:0000256" key="4">
    <source>
        <dbReference type="ARBA" id="ARBA00069939"/>
    </source>
</evidence>
<accession>A0A1Z3U6I9</accession>
<gene>
    <name evidence="5" type="ORF">CEP68_04965</name>
</gene>
<dbReference type="AlphaFoldDB" id="A0A1Z3U6I9"/>
<dbReference type="Gene3D" id="3.40.50.720">
    <property type="entry name" value="NAD(P)-binding Rossmann-like Domain"/>
    <property type="match status" value="1"/>
</dbReference>
<evidence type="ECO:0000256" key="2">
    <source>
        <dbReference type="ARBA" id="ARBA00023002"/>
    </source>
</evidence>
<dbReference type="RefSeq" id="WP_088582367.1">
    <property type="nucleotide sequence ID" value="NZ_CP022048.2"/>
</dbReference>
<protein>
    <recommendedName>
        <fullName evidence="4">D-xylose 1-dehydrogenase</fullName>
        <ecNumber evidence="3">1.1.1.175</ecNumber>
    </recommendedName>
</protein>
<comment type="similarity">
    <text evidence="1">Belongs to the short-chain dehydrogenases/reductases (SDR) family.</text>
</comment>
<dbReference type="GeneID" id="34016113"/>
<dbReference type="SUPFAM" id="SSF51735">
    <property type="entry name" value="NAD(P)-binding Rossmann-fold domains"/>
    <property type="match status" value="1"/>
</dbReference>
<dbReference type="PRINTS" id="PR00080">
    <property type="entry name" value="SDRFAMILY"/>
</dbReference>
<dbReference type="NCBIfam" id="NF005559">
    <property type="entry name" value="PRK07231.1"/>
    <property type="match status" value="1"/>
</dbReference>
<dbReference type="PROSITE" id="PS00061">
    <property type="entry name" value="ADH_SHORT"/>
    <property type="match status" value="1"/>
</dbReference>
<dbReference type="Pfam" id="PF13561">
    <property type="entry name" value="adh_short_C2"/>
    <property type="match status" value="1"/>
</dbReference>
<dbReference type="NCBIfam" id="NF009466">
    <property type="entry name" value="PRK12826.1-2"/>
    <property type="match status" value="1"/>
</dbReference>
<dbReference type="InterPro" id="IPR036291">
    <property type="entry name" value="NAD(P)-bd_dom_sf"/>
</dbReference>
<dbReference type="InterPro" id="IPR002347">
    <property type="entry name" value="SDR_fam"/>
</dbReference>
<proteinExistence type="inferred from homology"/>
<dbReference type="PANTHER" id="PTHR24321">
    <property type="entry name" value="DEHYDROGENASES, SHORT CHAIN"/>
    <property type="match status" value="1"/>
</dbReference>